<name>A0A9K3PDL8_9STRA</name>
<gene>
    <name evidence="2" type="ORF">IV203_021790</name>
</gene>
<evidence type="ECO:0000313" key="3">
    <source>
        <dbReference type="Proteomes" id="UP000693970"/>
    </source>
</evidence>
<evidence type="ECO:0000256" key="1">
    <source>
        <dbReference type="SAM" id="MobiDB-lite"/>
    </source>
</evidence>
<keyword evidence="3" id="KW-1185">Reference proteome</keyword>
<dbReference type="Proteomes" id="UP000693970">
    <property type="component" value="Unassembled WGS sequence"/>
</dbReference>
<evidence type="ECO:0000313" key="2">
    <source>
        <dbReference type="EMBL" id="KAG7343782.1"/>
    </source>
</evidence>
<feature type="region of interest" description="Disordered" evidence="1">
    <location>
        <begin position="1"/>
        <end position="31"/>
    </location>
</feature>
<proteinExistence type="predicted"/>
<comment type="caution">
    <text evidence="2">The sequence shown here is derived from an EMBL/GenBank/DDBJ whole genome shotgun (WGS) entry which is preliminary data.</text>
</comment>
<dbReference type="AlphaFoldDB" id="A0A9K3PDL8"/>
<dbReference type="EMBL" id="JAGRRH010000023">
    <property type="protein sequence ID" value="KAG7343782.1"/>
    <property type="molecule type" value="Genomic_DNA"/>
</dbReference>
<sequence length="116" mass="12680">MNSGAKNGGVIGVDADRWSKSKQKFSKGQKLTQSRGQCGVFGLHRRCRNVTLEFGRPNDRTVGDTDGETSSRFNAGGIRFILMGPETCKISVDITVDVECIARIEGQAFFKCTFKG</sequence>
<protein>
    <submittedName>
        <fullName evidence="2">Uncharacterized protein</fullName>
    </submittedName>
</protein>
<reference evidence="2" key="2">
    <citation type="submission" date="2021-04" db="EMBL/GenBank/DDBJ databases">
        <authorList>
            <person name="Podell S."/>
        </authorList>
    </citation>
    <scope>NUCLEOTIDE SEQUENCE</scope>
    <source>
        <strain evidence="2">Hildebrandi</strain>
    </source>
</reference>
<accession>A0A9K3PDL8</accession>
<organism evidence="2 3">
    <name type="scientific">Nitzschia inconspicua</name>
    <dbReference type="NCBI Taxonomy" id="303405"/>
    <lineage>
        <taxon>Eukaryota</taxon>
        <taxon>Sar</taxon>
        <taxon>Stramenopiles</taxon>
        <taxon>Ochrophyta</taxon>
        <taxon>Bacillariophyta</taxon>
        <taxon>Bacillariophyceae</taxon>
        <taxon>Bacillariophycidae</taxon>
        <taxon>Bacillariales</taxon>
        <taxon>Bacillariaceae</taxon>
        <taxon>Nitzschia</taxon>
    </lineage>
</organism>
<reference evidence="2" key="1">
    <citation type="journal article" date="2021" name="Sci. Rep.">
        <title>Diploid genomic architecture of Nitzschia inconspicua, an elite biomass production diatom.</title>
        <authorList>
            <person name="Oliver A."/>
            <person name="Podell S."/>
            <person name="Pinowska A."/>
            <person name="Traller J.C."/>
            <person name="Smith S.R."/>
            <person name="McClure R."/>
            <person name="Beliaev A."/>
            <person name="Bohutskyi P."/>
            <person name="Hill E.A."/>
            <person name="Rabines A."/>
            <person name="Zheng H."/>
            <person name="Allen L.Z."/>
            <person name="Kuo A."/>
            <person name="Grigoriev I.V."/>
            <person name="Allen A.E."/>
            <person name="Hazlebeck D."/>
            <person name="Allen E.E."/>
        </authorList>
    </citation>
    <scope>NUCLEOTIDE SEQUENCE</scope>
    <source>
        <strain evidence="2">Hildebrandi</strain>
    </source>
</reference>
<feature type="compositionally biased region" description="Gly residues" evidence="1">
    <location>
        <begin position="1"/>
        <end position="11"/>
    </location>
</feature>